<protein>
    <recommendedName>
        <fullName evidence="2">DUF4440 domain-containing protein</fullName>
    </recommendedName>
</protein>
<organism evidence="1">
    <name type="scientific">marine metagenome</name>
    <dbReference type="NCBI Taxonomy" id="408172"/>
    <lineage>
        <taxon>unclassified sequences</taxon>
        <taxon>metagenomes</taxon>
        <taxon>ecological metagenomes</taxon>
    </lineage>
</organism>
<evidence type="ECO:0008006" key="2">
    <source>
        <dbReference type="Google" id="ProtNLM"/>
    </source>
</evidence>
<evidence type="ECO:0000313" key="1">
    <source>
        <dbReference type="EMBL" id="SVC61858.1"/>
    </source>
</evidence>
<dbReference type="AlphaFoldDB" id="A0A382NMZ0"/>
<feature type="non-terminal residue" evidence="1">
    <location>
        <position position="1"/>
    </location>
</feature>
<dbReference type="Gene3D" id="3.10.450.50">
    <property type="match status" value="1"/>
</dbReference>
<reference evidence="1" key="1">
    <citation type="submission" date="2018-05" db="EMBL/GenBank/DDBJ databases">
        <authorList>
            <person name="Lanie J.A."/>
            <person name="Ng W.-L."/>
            <person name="Kazmierczak K.M."/>
            <person name="Andrzejewski T.M."/>
            <person name="Davidsen T.M."/>
            <person name="Wayne K.J."/>
            <person name="Tettelin H."/>
            <person name="Glass J.I."/>
            <person name="Rusch D."/>
            <person name="Podicherti R."/>
            <person name="Tsui H.-C.T."/>
            <person name="Winkler M.E."/>
        </authorList>
    </citation>
    <scope>NUCLEOTIDE SEQUENCE</scope>
</reference>
<gene>
    <name evidence="1" type="ORF">METZ01_LOCUS314712</name>
</gene>
<dbReference type="InterPro" id="IPR032710">
    <property type="entry name" value="NTF2-like_dom_sf"/>
</dbReference>
<dbReference type="SUPFAM" id="SSF54427">
    <property type="entry name" value="NTF2-like"/>
    <property type="match status" value="1"/>
</dbReference>
<proteinExistence type="predicted"/>
<accession>A0A382NMZ0</accession>
<name>A0A382NMZ0_9ZZZZ</name>
<sequence length="110" mass="12809">VEDFIAFDYDGMTAHFTYPVMIMGSTTKILENPEALINYYKSLISELPENYSHSTTEVEVRKINNSTWLLVSTFYRYNTNGDMFQSGTTQNFYIETNDGWKMFLRQSTAL</sequence>
<dbReference type="EMBL" id="UINC01101220">
    <property type="protein sequence ID" value="SVC61858.1"/>
    <property type="molecule type" value="Genomic_DNA"/>
</dbReference>